<reference evidence="6 7" key="1">
    <citation type="submission" date="2022-04" db="EMBL/GenBank/DDBJ databases">
        <title>Genome sequence of soybean root-associated Caulobacter segnis RL271.</title>
        <authorList>
            <person name="Longley R."/>
            <person name="Bonito G."/>
            <person name="Trigodet F."/>
            <person name="Crosson S."/>
            <person name="Fiebig A."/>
        </authorList>
    </citation>
    <scope>NUCLEOTIDE SEQUENCE [LARGE SCALE GENOMIC DNA]</scope>
    <source>
        <strain evidence="6 7">RL271</strain>
    </source>
</reference>
<evidence type="ECO:0000256" key="5">
    <source>
        <dbReference type="SAM" id="Phobius"/>
    </source>
</evidence>
<feature type="transmembrane region" description="Helical" evidence="5">
    <location>
        <begin position="58"/>
        <end position="77"/>
    </location>
</feature>
<dbReference type="InterPro" id="IPR032808">
    <property type="entry name" value="DoxX"/>
</dbReference>
<keyword evidence="2 5" id="KW-0812">Transmembrane</keyword>
<gene>
    <name evidence="6" type="ORF">MZV50_14900</name>
</gene>
<keyword evidence="3 5" id="KW-1133">Transmembrane helix</keyword>
<dbReference type="Proteomes" id="UP001057520">
    <property type="component" value="Chromosome"/>
</dbReference>
<comment type="subcellular location">
    <subcellularLocation>
        <location evidence="1">Membrane</location>
        <topology evidence="1">Multi-pass membrane protein</topology>
    </subcellularLocation>
</comment>
<protein>
    <submittedName>
        <fullName evidence="6">DoxX family protein</fullName>
    </submittedName>
</protein>
<proteinExistence type="predicted"/>
<feature type="transmembrane region" description="Helical" evidence="5">
    <location>
        <begin position="84"/>
        <end position="107"/>
    </location>
</feature>
<name>A0ABY4ZMH3_9CAUL</name>
<evidence type="ECO:0000313" key="7">
    <source>
        <dbReference type="Proteomes" id="UP001057520"/>
    </source>
</evidence>
<organism evidence="6 7">
    <name type="scientific">Caulobacter segnis</name>
    <dbReference type="NCBI Taxonomy" id="88688"/>
    <lineage>
        <taxon>Bacteria</taxon>
        <taxon>Pseudomonadati</taxon>
        <taxon>Pseudomonadota</taxon>
        <taxon>Alphaproteobacteria</taxon>
        <taxon>Caulobacterales</taxon>
        <taxon>Caulobacteraceae</taxon>
        <taxon>Caulobacter</taxon>
    </lineage>
</organism>
<evidence type="ECO:0000256" key="4">
    <source>
        <dbReference type="ARBA" id="ARBA00023136"/>
    </source>
</evidence>
<dbReference type="EMBL" id="CP096040">
    <property type="protein sequence ID" value="USQ93903.1"/>
    <property type="molecule type" value="Genomic_DNA"/>
</dbReference>
<keyword evidence="7" id="KW-1185">Reference proteome</keyword>
<evidence type="ECO:0000256" key="1">
    <source>
        <dbReference type="ARBA" id="ARBA00004141"/>
    </source>
</evidence>
<feature type="transmembrane region" description="Helical" evidence="5">
    <location>
        <begin position="113"/>
        <end position="135"/>
    </location>
</feature>
<evidence type="ECO:0000256" key="3">
    <source>
        <dbReference type="ARBA" id="ARBA00022989"/>
    </source>
</evidence>
<feature type="transmembrane region" description="Helical" evidence="5">
    <location>
        <begin position="21"/>
        <end position="38"/>
    </location>
</feature>
<evidence type="ECO:0000313" key="6">
    <source>
        <dbReference type="EMBL" id="USQ93903.1"/>
    </source>
</evidence>
<accession>A0ABY4ZMH3</accession>
<keyword evidence="4 5" id="KW-0472">Membrane</keyword>
<sequence>MIRSQENPRFVNAVLDWPPTALIARLALVSAYLLGAAVKASDFPGAVAEQVHFGMTPPAFWAVLTIAVEIVGPVLILTRRWLWLGAGMLGVFTLLAAFKANAFWAMAAGHDRFTAMNAFVEHIGLIGGFVLVAMLDRRERAA</sequence>
<dbReference type="Pfam" id="PF07681">
    <property type="entry name" value="DoxX"/>
    <property type="match status" value="1"/>
</dbReference>
<evidence type="ECO:0000256" key="2">
    <source>
        <dbReference type="ARBA" id="ARBA00022692"/>
    </source>
</evidence>